<protein>
    <submittedName>
        <fullName evidence="5">NAD(P)H-dependent oxidoreductase</fullName>
    </submittedName>
</protein>
<dbReference type="PANTHER" id="PTHR43408:SF2">
    <property type="entry name" value="FMN REDUCTASE (NADPH)"/>
    <property type="match status" value="1"/>
</dbReference>
<accession>A0ABS5XSC5</accession>
<dbReference type="Pfam" id="PF03358">
    <property type="entry name" value="FMN_red"/>
    <property type="match status" value="1"/>
</dbReference>
<dbReference type="EMBL" id="JAFLHG010000002">
    <property type="protein sequence ID" value="MBT8796881.1"/>
    <property type="molecule type" value="Genomic_DNA"/>
</dbReference>
<keyword evidence="6" id="KW-1185">Reference proteome</keyword>
<keyword evidence="3" id="KW-0560">Oxidoreductase</keyword>
<keyword evidence="2" id="KW-0288">FMN</keyword>
<evidence type="ECO:0000313" key="5">
    <source>
        <dbReference type="EMBL" id="MBT8796881.1"/>
    </source>
</evidence>
<comment type="caution">
    <text evidence="5">The sequence shown here is derived from an EMBL/GenBank/DDBJ whole genome shotgun (WGS) entry which is preliminary data.</text>
</comment>
<evidence type="ECO:0000256" key="3">
    <source>
        <dbReference type="ARBA" id="ARBA00023002"/>
    </source>
</evidence>
<reference evidence="5 6" key="1">
    <citation type="submission" date="2021-03" db="EMBL/GenBank/DDBJ databases">
        <title>Microbacterium pauli sp. nov., isolated from microfiltered milk.</title>
        <authorList>
            <person name="Bellassi P."/>
            <person name="Fontana A."/>
            <person name="Callegari M.L."/>
            <person name="Lorenzo M."/>
            <person name="Cappa F."/>
        </authorList>
    </citation>
    <scope>NUCLEOTIDE SEQUENCE [LARGE SCALE GENOMIC DNA]</scope>
    <source>
        <strain evidence="5 6">DSM 18909</strain>
    </source>
</reference>
<name>A0ABS5XSC5_9MICO</name>
<proteinExistence type="predicted"/>
<dbReference type="InterPro" id="IPR023932">
    <property type="entry name" value="CE1759_FMN_reduct"/>
</dbReference>
<feature type="domain" description="NADPH-dependent FMN reductase-like" evidence="4">
    <location>
        <begin position="9"/>
        <end position="175"/>
    </location>
</feature>
<organism evidence="5 6">
    <name type="scientific">Microbacterium flavum</name>
    <dbReference type="NCBI Taxonomy" id="415216"/>
    <lineage>
        <taxon>Bacteria</taxon>
        <taxon>Bacillati</taxon>
        <taxon>Actinomycetota</taxon>
        <taxon>Actinomycetes</taxon>
        <taxon>Micrococcales</taxon>
        <taxon>Microbacteriaceae</taxon>
        <taxon>Microbacterium</taxon>
    </lineage>
</organism>
<evidence type="ECO:0000256" key="1">
    <source>
        <dbReference type="ARBA" id="ARBA00022630"/>
    </source>
</evidence>
<evidence type="ECO:0000313" key="6">
    <source>
        <dbReference type="Proteomes" id="UP000740605"/>
    </source>
</evidence>
<dbReference type="Proteomes" id="UP000740605">
    <property type="component" value="Unassembled WGS sequence"/>
</dbReference>
<dbReference type="PANTHER" id="PTHR43408">
    <property type="entry name" value="FMN REDUCTASE (NADPH)"/>
    <property type="match status" value="1"/>
</dbReference>
<dbReference type="NCBIfam" id="TIGR04037">
    <property type="entry name" value="LLM_duo_CE1759"/>
    <property type="match status" value="1"/>
</dbReference>
<dbReference type="SUPFAM" id="SSF52218">
    <property type="entry name" value="Flavoproteins"/>
    <property type="match status" value="1"/>
</dbReference>
<sequence>MTTTTAARRIAVVSAGLSNPSSTRMLADRLAAATVAALAAPSAGSGTGAGTAGARAGGIEASVDIIELRDLAHDITNNLLTGFAPPALESAINTVVSADALIVVTPIFSTSYSGLFKSFIDVLDPDALTGMPVLIGANAGTARHSLAIDYAIRPLFAYLHADAVSTGVFAASSDWGGSADQVAPLSARIEKGARELAEAVARRPAGATTDPFDPESYLGEGRSFGHLLGGLAGE</sequence>
<keyword evidence="1" id="KW-0285">Flavoprotein</keyword>
<dbReference type="InterPro" id="IPR029039">
    <property type="entry name" value="Flavoprotein-like_sf"/>
</dbReference>
<evidence type="ECO:0000256" key="2">
    <source>
        <dbReference type="ARBA" id="ARBA00022643"/>
    </source>
</evidence>
<dbReference type="InterPro" id="IPR005025">
    <property type="entry name" value="FMN_Rdtase-like_dom"/>
</dbReference>
<gene>
    <name evidence="5" type="ORF">J0P97_02175</name>
</gene>
<dbReference type="Gene3D" id="3.40.50.360">
    <property type="match status" value="1"/>
</dbReference>
<dbReference type="InterPro" id="IPR051814">
    <property type="entry name" value="NAD(P)H-dep_FMN_reductase"/>
</dbReference>
<dbReference type="RefSeq" id="WP_215486144.1">
    <property type="nucleotide sequence ID" value="NZ_BAAAPJ010000001.1"/>
</dbReference>
<evidence type="ECO:0000259" key="4">
    <source>
        <dbReference type="Pfam" id="PF03358"/>
    </source>
</evidence>